<dbReference type="GO" id="GO:0008270">
    <property type="term" value="F:zinc ion binding"/>
    <property type="evidence" value="ECO:0007669"/>
    <property type="project" value="UniProtKB-KW"/>
</dbReference>
<evidence type="ECO:0000256" key="7">
    <source>
        <dbReference type="ARBA" id="ARBA00022679"/>
    </source>
</evidence>
<evidence type="ECO:0000256" key="16">
    <source>
        <dbReference type="ARBA" id="ARBA00023242"/>
    </source>
</evidence>
<comment type="subcellular location">
    <subcellularLocation>
        <location evidence="3">Endoplasmic reticulum membrane</location>
        <topology evidence="3">Single-pass membrane protein</topology>
    </subcellularLocation>
    <subcellularLocation>
        <location evidence="2">Nucleus envelope</location>
    </subcellularLocation>
</comment>
<evidence type="ECO:0000256" key="4">
    <source>
        <dbReference type="ARBA" id="ARBA00004906"/>
    </source>
</evidence>
<evidence type="ECO:0000256" key="11">
    <source>
        <dbReference type="ARBA" id="ARBA00022786"/>
    </source>
</evidence>
<dbReference type="SUPFAM" id="SSF57850">
    <property type="entry name" value="RING/U-box"/>
    <property type="match status" value="1"/>
</dbReference>
<keyword evidence="11" id="KW-0833">Ubl conjugation pathway</keyword>
<evidence type="ECO:0000256" key="2">
    <source>
        <dbReference type="ARBA" id="ARBA00004259"/>
    </source>
</evidence>
<comment type="pathway">
    <text evidence="4">Protein modification; protein ubiquitination.</text>
</comment>
<keyword evidence="10 22" id="KW-0863">Zinc-finger</keyword>
<dbReference type="InterPro" id="IPR045790">
    <property type="entry name" value="RNF180_C"/>
</dbReference>
<keyword evidence="16" id="KW-0539">Nucleus</keyword>
<dbReference type="FunFam" id="3.30.40.10:FF:000316">
    <property type="entry name" value="E3 ubiquitin-protein ligase RNF180"/>
    <property type="match status" value="1"/>
</dbReference>
<dbReference type="CTD" id="793295"/>
<dbReference type="CDD" id="cd16554">
    <property type="entry name" value="RING-HC_RNF180"/>
    <property type="match status" value="1"/>
</dbReference>
<dbReference type="PROSITE" id="PS00518">
    <property type="entry name" value="ZF_RING_1"/>
    <property type="match status" value="1"/>
</dbReference>
<evidence type="ECO:0000256" key="23">
    <source>
        <dbReference type="SAM" id="MobiDB-lite"/>
    </source>
</evidence>
<sequence length="586" mass="65669">MLLLCPFDNQMSYNSMWTALDVPLMDETWDSSEYSAPLTILRCRKCRKCLAESTCLLSIGNSGELSTTCSVWHMNVDTLPDWIQSAVHQARWTVGKLNCPFCGARLGGFNFVNCSRCPCGHEDVVHISKSRVDHESKCTVYPLRPLRAWGRAGRTDSQDELRDPEGERMVRGSSEGCLPDPQSSCPAILRLIGTSTPIAPPHRLGAEAEWTDSQAALPDGSSQSLTGFCGISGLSCFGESSLQRFLDLAEVETVGEVRPNSEQDSPAPLAGLSPPLSPPLEAAADAAISQAELRGSSELPTTLHSGQQQHLELLVGDAMLPEVLLHEAPRLPSIPGSRVPSDRTDGEEEEEEEEWAVAPRVQDAPPNPPRSTAAAECQLSKREKNRLKSQRRKQRRRERWLRSQLEESQLGFSPLGSEDEEEREGHTCAVCLDVYFSPHMCQPCGHVFCEPCLRTLAKNRPGSTPCPLCRTVISHVLFQKELNQTAKTFFPKEYLSRKQTFQKANYAKWPLPHCPKRFRIFWGFQRDAARGGRWQFPNRPFGLDALDLVDMRAWPFDIDLVIIYVYSIHWILAFLILCFVGYCFFF</sequence>
<dbReference type="GO" id="GO:0031624">
    <property type="term" value="F:ubiquitin conjugating enzyme binding"/>
    <property type="evidence" value="ECO:0007669"/>
    <property type="project" value="TreeGrafter"/>
</dbReference>
<evidence type="ECO:0000256" key="22">
    <source>
        <dbReference type="PROSITE-ProRule" id="PRU00175"/>
    </source>
</evidence>
<evidence type="ECO:0000313" key="27">
    <source>
        <dbReference type="RefSeq" id="XP_031433110.1"/>
    </source>
</evidence>
<dbReference type="GeneID" id="105890292"/>
<accession>A0A6P8GDM0</accession>
<evidence type="ECO:0000256" key="9">
    <source>
        <dbReference type="ARBA" id="ARBA00022723"/>
    </source>
</evidence>
<dbReference type="EC" id="2.3.2.27" evidence="5"/>
<evidence type="ECO:0000256" key="21">
    <source>
        <dbReference type="ARBA" id="ARBA00080502"/>
    </source>
</evidence>
<protein>
    <recommendedName>
        <fullName evidence="19">E3 ubiquitin-protein ligase RNF180</fullName>
        <ecNumber evidence="5">2.3.2.27</ecNumber>
    </recommendedName>
    <alternativeName>
        <fullName evidence="21">RING finger protein 180</fullName>
    </alternativeName>
    <alternativeName>
        <fullName evidence="20">RING-type E3 ubiquitin transferase RNF180</fullName>
    </alternativeName>
</protein>
<dbReference type="Proteomes" id="UP000515152">
    <property type="component" value="Chromosome 12"/>
</dbReference>
<feature type="domain" description="RING-type" evidence="25">
    <location>
        <begin position="428"/>
        <end position="470"/>
    </location>
</feature>
<feature type="compositionally biased region" description="Acidic residues" evidence="23">
    <location>
        <begin position="345"/>
        <end position="355"/>
    </location>
</feature>
<dbReference type="SMART" id="SM00184">
    <property type="entry name" value="RING"/>
    <property type="match status" value="1"/>
</dbReference>
<feature type="region of interest" description="Disordered" evidence="23">
    <location>
        <begin position="153"/>
        <end position="181"/>
    </location>
</feature>
<feature type="compositionally biased region" description="Basic and acidic residues" evidence="23">
    <location>
        <begin position="153"/>
        <end position="170"/>
    </location>
</feature>
<evidence type="ECO:0000256" key="13">
    <source>
        <dbReference type="ARBA" id="ARBA00022833"/>
    </source>
</evidence>
<keyword evidence="8 24" id="KW-0812">Transmembrane</keyword>
<feature type="compositionally biased region" description="Basic residues" evidence="23">
    <location>
        <begin position="383"/>
        <end position="399"/>
    </location>
</feature>
<dbReference type="Pfam" id="PF19332">
    <property type="entry name" value="RNF180_C"/>
    <property type="match status" value="1"/>
</dbReference>
<evidence type="ECO:0000256" key="14">
    <source>
        <dbReference type="ARBA" id="ARBA00022989"/>
    </source>
</evidence>
<evidence type="ECO:0000256" key="8">
    <source>
        <dbReference type="ARBA" id="ARBA00022692"/>
    </source>
</evidence>
<dbReference type="InterPro" id="IPR017907">
    <property type="entry name" value="Znf_RING_CS"/>
</dbReference>
<evidence type="ECO:0000256" key="19">
    <source>
        <dbReference type="ARBA" id="ARBA00067421"/>
    </source>
</evidence>
<dbReference type="PROSITE" id="PS50089">
    <property type="entry name" value="ZF_RING_2"/>
    <property type="match status" value="1"/>
</dbReference>
<evidence type="ECO:0000256" key="5">
    <source>
        <dbReference type="ARBA" id="ARBA00012483"/>
    </source>
</evidence>
<evidence type="ECO:0000256" key="12">
    <source>
        <dbReference type="ARBA" id="ARBA00022824"/>
    </source>
</evidence>
<dbReference type="Gene3D" id="3.30.40.10">
    <property type="entry name" value="Zinc/RING finger domain, C3HC4 (zinc finger)"/>
    <property type="match status" value="1"/>
</dbReference>
<feature type="compositionally biased region" description="Low complexity" evidence="23">
    <location>
        <begin position="265"/>
        <end position="280"/>
    </location>
</feature>
<feature type="region of interest" description="Disordered" evidence="23">
    <location>
        <begin position="256"/>
        <end position="280"/>
    </location>
</feature>
<comment type="subunit">
    <text evidence="18">Interacts with ZIC2.</text>
</comment>
<keyword evidence="15 24" id="KW-0472">Membrane</keyword>
<dbReference type="InterPro" id="IPR013083">
    <property type="entry name" value="Znf_RING/FYVE/PHD"/>
</dbReference>
<evidence type="ECO:0000256" key="20">
    <source>
        <dbReference type="ARBA" id="ARBA00079826"/>
    </source>
</evidence>
<dbReference type="OrthoDB" id="6105938at2759"/>
<dbReference type="AlphaFoldDB" id="A0A6P8GDM0"/>
<feature type="transmembrane region" description="Helical" evidence="24">
    <location>
        <begin position="561"/>
        <end position="585"/>
    </location>
</feature>
<keyword evidence="12" id="KW-0256">Endoplasmic reticulum</keyword>
<feature type="region of interest" description="Disordered" evidence="23">
    <location>
        <begin position="330"/>
        <end position="400"/>
    </location>
</feature>
<dbReference type="InterPro" id="IPR033263">
    <property type="entry name" value="RNF180"/>
</dbReference>
<evidence type="ECO:0000256" key="24">
    <source>
        <dbReference type="SAM" id="Phobius"/>
    </source>
</evidence>
<evidence type="ECO:0000259" key="25">
    <source>
        <dbReference type="PROSITE" id="PS50089"/>
    </source>
</evidence>
<evidence type="ECO:0000256" key="3">
    <source>
        <dbReference type="ARBA" id="ARBA00004389"/>
    </source>
</evidence>
<dbReference type="GO" id="GO:0032436">
    <property type="term" value="P:positive regulation of proteasomal ubiquitin-dependent protein catabolic process"/>
    <property type="evidence" value="ECO:0007669"/>
    <property type="project" value="TreeGrafter"/>
</dbReference>
<dbReference type="GO" id="GO:0000209">
    <property type="term" value="P:protein polyubiquitination"/>
    <property type="evidence" value="ECO:0007669"/>
    <property type="project" value="InterPro"/>
</dbReference>
<dbReference type="Pfam" id="PF13445">
    <property type="entry name" value="zf-RING_UBOX"/>
    <property type="match status" value="1"/>
</dbReference>
<evidence type="ECO:0000256" key="15">
    <source>
        <dbReference type="ARBA" id="ARBA00023136"/>
    </source>
</evidence>
<dbReference type="InterPro" id="IPR027370">
    <property type="entry name" value="Znf-RING_euk"/>
</dbReference>
<dbReference type="GO" id="GO:0005789">
    <property type="term" value="C:endoplasmic reticulum membrane"/>
    <property type="evidence" value="ECO:0007669"/>
    <property type="project" value="UniProtKB-SubCell"/>
</dbReference>
<evidence type="ECO:0000256" key="18">
    <source>
        <dbReference type="ARBA" id="ARBA00062709"/>
    </source>
</evidence>
<evidence type="ECO:0000313" key="26">
    <source>
        <dbReference type="Proteomes" id="UP000515152"/>
    </source>
</evidence>
<reference evidence="27" key="1">
    <citation type="submission" date="2025-08" db="UniProtKB">
        <authorList>
            <consortium name="RefSeq"/>
        </authorList>
    </citation>
    <scope>IDENTIFICATION</scope>
</reference>
<dbReference type="GO" id="GO:0042428">
    <property type="term" value="P:serotonin metabolic process"/>
    <property type="evidence" value="ECO:0007669"/>
    <property type="project" value="TreeGrafter"/>
</dbReference>
<name>A0A6P8GDM0_CLUHA</name>
<evidence type="ECO:0000256" key="17">
    <source>
        <dbReference type="ARBA" id="ARBA00058659"/>
    </source>
</evidence>
<dbReference type="RefSeq" id="XP_031433110.1">
    <property type="nucleotide sequence ID" value="XM_031577250.2"/>
</dbReference>
<keyword evidence="13" id="KW-0862">Zinc</keyword>
<dbReference type="PANTHER" id="PTHR46717">
    <property type="entry name" value="E3 UBIQUITIN-PROTEIN LIGASE RNF180"/>
    <property type="match status" value="1"/>
</dbReference>
<keyword evidence="9" id="KW-0479">Metal-binding</keyword>
<keyword evidence="7" id="KW-0808">Transferase</keyword>
<keyword evidence="26" id="KW-1185">Reference proteome</keyword>
<keyword evidence="6" id="KW-0597">Phosphoprotein</keyword>
<organism evidence="26 27">
    <name type="scientific">Clupea harengus</name>
    <name type="common">Atlantic herring</name>
    <dbReference type="NCBI Taxonomy" id="7950"/>
    <lineage>
        <taxon>Eukaryota</taxon>
        <taxon>Metazoa</taxon>
        <taxon>Chordata</taxon>
        <taxon>Craniata</taxon>
        <taxon>Vertebrata</taxon>
        <taxon>Euteleostomi</taxon>
        <taxon>Actinopterygii</taxon>
        <taxon>Neopterygii</taxon>
        <taxon>Teleostei</taxon>
        <taxon>Clupei</taxon>
        <taxon>Clupeiformes</taxon>
        <taxon>Clupeoidei</taxon>
        <taxon>Clupeidae</taxon>
        <taxon>Clupea</taxon>
    </lineage>
</organism>
<gene>
    <name evidence="27" type="primary">rnf180b</name>
</gene>
<evidence type="ECO:0000256" key="10">
    <source>
        <dbReference type="ARBA" id="ARBA00022771"/>
    </source>
</evidence>
<dbReference type="InterPro" id="IPR001841">
    <property type="entry name" value="Znf_RING"/>
</dbReference>
<dbReference type="GO" id="GO:0061630">
    <property type="term" value="F:ubiquitin protein ligase activity"/>
    <property type="evidence" value="ECO:0007669"/>
    <property type="project" value="UniProtKB-EC"/>
</dbReference>
<dbReference type="GO" id="GO:0005635">
    <property type="term" value="C:nuclear envelope"/>
    <property type="evidence" value="ECO:0007669"/>
    <property type="project" value="UniProtKB-SubCell"/>
</dbReference>
<proteinExistence type="predicted"/>
<dbReference type="PANTHER" id="PTHR46717:SF1">
    <property type="entry name" value="E3 UBIQUITIN-PROTEIN LIGASE RNF180"/>
    <property type="match status" value="1"/>
</dbReference>
<evidence type="ECO:0000256" key="6">
    <source>
        <dbReference type="ARBA" id="ARBA00022553"/>
    </source>
</evidence>
<dbReference type="GO" id="GO:0042415">
    <property type="term" value="P:norepinephrine metabolic process"/>
    <property type="evidence" value="ECO:0007669"/>
    <property type="project" value="TreeGrafter"/>
</dbReference>
<evidence type="ECO:0000256" key="1">
    <source>
        <dbReference type="ARBA" id="ARBA00000900"/>
    </source>
</evidence>
<comment type="function">
    <text evidence="17">E3 ubiquitin-protein ligase which promotes polyubiquitination and degradation by the proteasome pathway of ZIC2.</text>
</comment>
<keyword evidence="14 24" id="KW-1133">Transmembrane helix</keyword>
<comment type="catalytic activity">
    <reaction evidence="1">
        <text>S-ubiquitinyl-[E2 ubiquitin-conjugating enzyme]-L-cysteine + [acceptor protein]-L-lysine = [E2 ubiquitin-conjugating enzyme]-L-cysteine + N(6)-ubiquitinyl-[acceptor protein]-L-lysine.</text>
        <dbReference type="EC" id="2.3.2.27"/>
    </reaction>
</comment>